<dbReference type="InterPro" id="IPR001709">
    <property type="entry name" value="Flavoprot_Pyr_Nucl_cyt_Rdtase"/>
</dbReference>
<dbReference type="FunFam" id="3.40.50.80:FF:000001">
    <property type="entry name" value="NADPH--cytochrome P450 reductase 1"/>
    <property type="match status" value="1"/>
</dbReference>
<gene>
    <name evidence="13" type="primary">cysJ</name>
    <name evidence="13" type="ORF">GQA06_15990</name>
</gene>
<feature type="non-terminal residue" evidence="13">
    <location>
        <position position="1"/>
    </location>
</feature>
<accession>A0A6D0IAH5</accession>
<dbReference type="SUPFAM" id="SSF52343">
    <property type="entry name" value="Ferredoxin reductase-like, C-terminal NADP-linked domain"/>
    <property type="match status" value="1"/>
</dbReference>
<evidence type="ECO:0000313" key="13">
    <source>
        <dbReference type="EMBL" id="MWR15273.1"/>
    </source>
</evidence>
<keyword evidence="5" id="KW-0288">FMN</keyword>
<organism evidence="13 14">
    <name type="scientific">Escherichia coli</name>
    <dbReference type="NCBI Taxonomy" id="562"/>
    <lineage>
        <taxon>Bacteria</taxon>
        <taxon>Pseudomonadati</taxon>
        <taxon>Pseudomonadota</taxon>
        <taxon>Gammaproteobacteria</taxon>
        <taxon>Enterobacterales</taxon>
        <taxon>Enterobacteriaceae</taxon>
        <taxon>Escherichia</taxon>
    </lineage>
</organism>
<evidence type="ECO:0000256" key="10">
    <source>
        <dbReference type="ARBA" id="ARBA00023192"/>
    </source>
</evidence>
<comment type="caution">
    <text evidence="13">The sequence shown here is derived from an EMBL/GenBank/DDBJ whole genome shotgun (WGS) entry which is preliminary data.</text>
</comment>
<dbReference type="Gene3D" id="3.40.50.80">
    <property type="entry name" value="Nucleotide-binding domain of ferredoxin-NADP reductase (FNR) module"/>
    <property type="match status" value="1"/>
</dbReference>
<dbReference type="Pfam" id="PF00175">
    <property type="entry name" value="NAD_binding_1"/>
    <property type="match status" value="1"/>
</dbReference>
<keyword evidence="9" id="KW-0560">Oxidoreductase</keyword>
<protein>
    <recommendedName>
        <fullName evidence="3">assimilatory sulfite reductase (NADPH)</fullName>
        <ecNumber evidence="3">1.8.1.2</ecNumber>
    </recommendedName>
</protein>
<keyword evidence="8" id="KW-0813">Transport</keyword>
<dbReference type="GO" id="GO:0050660">
    <property type="term" value="F:flavin adenine dinucleotide binding"/>
    <property type="evidence" value="ECO:0007669"/>
    <property type="project" value="TreeGrafter"/>
</dbReference>
<evidence type="ECO:0000256" key="2">
    <source>
        <dbReference type="ARBA" id="ARBA00001974"/>
    </source>
</evidence>
<dbReference type="InterPro" id="IPR001433">
    <property type="entry name" value="OxRdtase_FAD/NAD-bd"/>
</dbReference>
<dbReference type="GO" id="GO:0005829">
    <property type="term" value="C:cytosol"/>
    <property type="evidence" value="ECO:0007669"/>
    <property type="project" value="TreeGrafter"/>
</dbReference>
<dbReference type="Proteomes" id="UP000430387">
    <property type="component" value="Unassembled WGS sequence"/>
</dbReference>
<evidence type="ECO:0000256" key="1">
    <source>
        <dbReference type="ARBA" id="ARBA00001917"/>
    </source>
</evidence>
<dbReference type="InterPro" id="IPR039261">
    <property type="entry name" value="FNR_nucleotide-bd"/>
</dbReference>
<sequence length="120" mass="14308">PGKNWLFFGNPHFTEDFLYQVEWQRYVKEGVLTRIDLAWSRDQKEKVYVQDKLREQGAELWRWINDGAHIYVCGDANRMAKDVEQALLEVIAEFGGMDTEAADEFLSELRVERRYQRDVY</sequence>
<feature type="domain" description="Oxidoreductase FAD/NAD(P)-binding" evidence="12">
    <location>
        <begin position="2"/>
        <end position="84"/>
    </location>
</feature>
<keyword evidence="10" id="KW-0198">Cysteine biosynthesis</keyword>
<dbReference type="GO" id="GO:0004783">
    <property type="term" value="F:sulfite reductase (NADPH) activity"/>
    <property type="evidence" value="ECO:0007669"/>
    <property type="project" value="UniProtKB-EC"/>
</dbReference>
<evidence type="ECO:0000256" key="8">
    <source>
        <dbReference type="ARBA" id="ARBA00022982"/>
    </source>
</evidence>
<reference evidence="13 14" key="1">
    <citation type="submission" date="2019-12" db="EMBL/GenBank/DDBJ databases">
        <title>Enteriobacteria Tanzani isolates_8377-8380.</title>
        <authorList>
            <person name="Subbiah M."/>
            <person name="Call D."/>
        </authorList>
    </citation>
    <scope>NUCLEOTIDE SEQUENCE [LARGE SCALE GENOMIC DNA]</scope>
    <source>
        <strain evidence="13 14">8380wG1</strain>
    </source>
</reference>
<evidence type="ECO:0000256" key="5">
    <source>
        <dbReference type="ARBA" id="ARBA00022643"/>
    </source>
</evidence>
<evidence type="ECO:0000256" key="4">
    <source>
        <dbReference type="ARBA" id="ARBA00022630"/>
    </source>
</evidence>
<evidence type="ECO:0000256" key="11">
    <source>
        <dbReference type="ARBA" id="ARBA00052219"/>
    </source>
</evidence>
<dbReference type="GO" id="GO:0019344">
    <property type="term" value="P:cysteine biosynthetic process"/>
    <property type="evidence" value="ECO:0007669"/>
    <property type="project" value="UniProtKB-KW"/>
</dbReference>
<evidence type="ECO:0000256" key="6">
    <source>
        <dbReference type="ARBA" id="ARBA00022827"/>
    </source>
</evidence>
<evidence type="ECO:0000313" key="14">
    <source>
        <dbReference type="Proteomes" id="UP000430387"/>
    </source>
</evidence>
<dbReference type="GO" id="GO:0010181">
    <property type="term" value="F:FMN binding"/>
    <property type="evidence" value="ECO:0007669"/>
    <property type="project" value="TreeGrafter"/>
</dbReference>
<comment type="cofactor">
    <cofactor evidence="2">
        <name>FAD</name>
        <dbReference type="ChEBI" id="CHEBI:57692"/>
    </cofactor>
</comment>
<dbReference type="PRINTS" id="PR00371">
    <property type="entry name" value="FPNCR"/>
</dbReference>
<keyword evidence="10" id="KW-0028">Amino-acid biosynthesis</keyword>
<keyword evidence="4" id="KW-0285">Flavoprotein</keyword>
<evidence type="ECO:0000256" key="3">
    <source>
        <dbReference type="ARBA" id="ARBA00012604"/>
    </source>
</evidence>
<keyword evidence="7" id="KW-0521">NADP</keyword>
<comment type="catalytic activity">
    <reaction evidence="11">
        <text>hydrogen sulfide + 3 NADP(+) + 3 H2O = sulfite + 3 NADPH + 4 H(+)</text>
        <dbReference type="Rhea" id="RHEA:13801"/>
        <dbReference type="ChEBI" id="CHEBI:15377"/>
        <dbReference type="ChEBI" id="CHEBI:15378"/>
        <dbReference type="ChEBI" id="CHEBI:17359"/>
        <dbReference type="ChEBI" id="CHEBI:29919"/>
        <dbReference type="ChEBI" id="CHEBI:57783"/>
        <dbReference type="ChEBI" id="CHEBI:58349"/>
        <dbReference type="EC" id="1.8.1.2"/>
    </reaction>
</comment>
<dbReference type="PANTHER" id="PTHR19384:SF128">
    <property type="entry name" value="NADPH OXIDOREDUCTASE A"/>
    <property type="match status" value="1"/>
</dbReference>
<evidence type="ECO:0000259" key="12">
    <source>
        <dbReference type="Pfam" id="PF00175"/>
    </source>
</evidence>
<dbReference type="EC" id="1.8.1.2" evidence="3"/>
<dbReference type="EMBL" id="WTQJ01000465">
    <property type="protein sequence ID" value="MWR15273.1"/>
    <property type="molecule type" value="Genomic_DNA"/>
</dbReference>
<name>A0A6D0IAH5_ECOLX</name>
<keyword evidence="8" id="KW-0249">Electron transport</keyword>
<evidence type="ECO:0000256" key="9">
    <source>
        <dbReference type="ARBA" id="ARBA00023002"/>
    </source>
</evidence>
<dbReference type="PANTHER" id="PTHR19384">
    <property type="entry name" value="NITRIC OXIDE SYNTHASE-RELATED"/>
    <property type="match status" value="1"/>
</dbReference>
<evidence type="ECO:0000256" key="7">
    <source>
        <dbReference type="ARBA" id="ARBA00022857"/>
    </source>
</evidence>
<keyword evidence="6" id="KW-0274">FAD</keyword>
<comment type="cofactor">
    <cofactor evidence="1">
        <name>FMN</name>
        <dbReference type="ChEBI" id="CHEBI:58210"/>
    </cofactor>
</comment>
<dbReference type="AlphaFoldDB" id="A0A6D0IAH5"/>
<proteinExistence type="predicted"/>